<evidence type="ECO:0000313" key="2">
    <source>
        <dbReference type="EMBL" id="QQB46478.1"/>
    </source>
</evidence>
<dbReference type="PANTHER" id="PTHR40763:SF4">
    <property type="entry name" value="DUF1707 DOMAIN-CONTAINING PROTEIN"/>
    <property type="match status" value="1"/>
</dbReference>
<organism evidence="2 3">
    <name type="scientific">Corynebacterium glucuronolyticum</name>
    <dbReference type="NCBI Taxonomy" id="39791"/>
    <lineage>
        <taxon>Bacteria</taxon>
        <taxon>Bacillati</taxon>
        <taxon>Actinomycetota</taxon>
        <taxon>Actinomycetes</taxon>
        <taxon>Mycobacteriales</taxon>
        <taxon>Corynebacteriaceae</taxon>
        <taxon>Corynebacterium</taxon>
    </lineage>
</organism>
<reference evidence="2 3" key="1">
    <citation type="submission" date="2020-12" db="EMBL/GenBank/DDBJ databases">
        <title>FDA dAtabase for Regulatory Grade micrObial Sequences (FDA-ARGOS): Supporting development and validation of Infectious Disease Dx tests.</title>
        <authorList>
            <person name="Sproer C."/>
            <person name="Gronow S."/>
            <person name="Severitt S."/>
            <person name="Schroder I."/>
            <person name="Tallon L."/>
            <person name="Sadzewicz L."/>
            <person name="Zhao X."/>
            <person name="Boylan J."/>
            <person name="Ott S."/>
            <person name="Bowen H."/>
            <person name="Vavikolanu K."/>
            <person name="Mehta A."/>
            <person name="Aluvathingal J."/>
            <person name="Nadendla S."/>
            <person name="Lowell S."/>
            <person name="Myers T."/>
            <person name="Yan Y."/>
            <person name="Sichtig H."/>
        </authorList>
    </citation>
    <scope>NUCLEOTIDE SEQUENCE [LARGE SCALE GENOMIC DNA]</scope>
    <source>
        <strain evidence="2 3">FDAARGOS_1053</strain>
    </source>
</reference>
<dbReference type="RefSeq" id="WP_084036613.1">
    <property type="nucleotide sequence ID" value="NZ_CP066007.1"/>
</dbReference>
<dbReference type="InterPro" id="IPR012551">
    <property type="entry name" value="DUF1707_SHOCT-like"/>
</dbReference>
<evidence type="ECO:0000313" key="3">
    <source>
        <dbReference type="Proteomes" id="UP000596145"/>
    </source>
</evidence>
<dbReference type="Proteomes" id="UP000596145">
    <property type="component" value="Chromosome"/>
</dbReference>
<accession>A0A7T4EFP0</accession>
<proteinExistence type="predicted"/>
<evidence type="ECO:0000259" key="1">
    <source>
        <dbReference type="Pfam" id="PF08044"/>
    </source>
</evidence>
<dbReference type="Pfam" id="PF08044">
    <property type="entry name" value="DUF1707"/>
    <property type="match status" value="1"/>
</dbReference>
<dbReference type="EMBL" id="CP066007">
    <property type="protein sequence ID" value="QQB46478.1"/>
    <property type="molecule type" value="Genomic_DNA"/>
</dbReference>
<dbReference type="AlphaFoldDB" id="A0A7T4EFP0"/>
<dbReference type="OrthoDB" id="4772576at2"/>
<feature type="domain" description="DUF1707" evidence="1">
    <location>
        <begin position="7"/>
        <end position="58"/>
    </location>
</feature>
<dbReference type="PANTHER" id="PTHR40763">
    <property type="entry name" value="MEMBRANE PROTEIN-RELATED"/>
    <property type="match status" value="1"/>
</dbReference>
<protein>
    <submittedName>
        <fullName evidence="2">DUF1707 and DUF2154 domain-containing protein</fullName>
    </submittedName>
</protein>
<gene>
    <name evidence="2" type="ORF">I6I10_00495</name>
</gene>
<name>A0A7T4EFP0_9CORY</name>
<dbReference type="GeneID" id="92759218"/>
<sequence>MTHPDRRAGDKDRESTLAILRTAVDSGQLSVSEFDSRCSLACSATTMGELVSLVDDLQELGPSSATPVLDPGRSTDLALFGGTVRSGVWACGKRYTPVAIFGGIDIDLRNVQLQTNPTVIYCVAAFGGIDIYAPRGMIVDVRGHGVFGGFDTDGEAAPSPDSPVVYVDGIALFGGVEVHFT</sequence>